<dbReference type="PANTHER" id="PTHR36933:SF1">
    <property type="entry name" value="SLL0788 PROTEIN"/>
    <property type="match status" value="1"/>
</dbReference>
<keyword evidence="1" id="KW-0472">Membrane</keyword>
<evidence type="ECO:0000256" key="1">
    <source>
        <dbReference type="SAM" id="Phobius"/>
    </source>
</evidence>
<keyword evidence="1" id="KW-0812">Transmembrane</keyword>
<evidence type="ECO:0000313" key="4">
    <source>
        <dbReference type="Proteomes" id="UP000177372"/>
    </source>
</evidence>
<evidence type="ECO:0000259" key="2">
    <source>
        <dbReference type="Pfam" id="PF03713"/>
    </source>
</evidence>
<reference evidence="3 4" key="1">
    <citation type="journal article" date="2016" name="Nat. Commun.">
        <title>Thousands of microbial genomes shed light on interconnected biogeochemical processes in an aquifer system.</title>
        <authorList>
            <person name="Anantharaman K."/>
            <person name="Brown C.T."/>
            <person name="Hug L.A."/>
            <person name="Sharon I."/>
            <person name="Castelle C.J."/>
            <person name="Probst A.J."/>
            <person name="Thomas B.C."/>
            <person name="Singh A."/>
            <person name="Wilkins M.J."/>
            <person name="Karaoz U."/>
            <person name="Brodie E.L."/>
            <person name="Williams K.H."/>
            <person name="Hubbard S.S."/>
            <person name="Banfield J.F."/>
        </authorList>
    </citation>
    <scope>NUCLEOTIDE SEQUENCE [LARGE SCALE GENOMIC DNA]</scope>
</reference>
<dbReference type="EMBL" id="MFLZ01000015">
    <property type="protein sequence ID" value="OGG79957.1"/>
    <property type="molecule type" value="Genomic_DNA"/>
</dbReference>
<dbReference type="AlphaFoldDB" id="A0A1F6F264"/>
<sequence>MENTNNNLIIVALLTLLVGLVIGLALGNRGVGAGMMGMGGMMRADMEMEDVMHGMMGELEDLSGDAFDRAFISEMIVHHEGAVEMAEAALKNAKHEEIKKMAEDIISAQTREIDQMKEWQRSWYAR</sequence>
<dbReference type="PANTHER" id="PTHR36933">
    <property type="entry name" value="SLL0788 PROTEIN"/>
    <property type="match status" value="1"/>
</dbReference>
<dbReference type="Pfam" id="PF03713">
    <property type="entry name" value="DUF305"/>
    <property type="match status" value="1"/>
</dbReference>
<proteinExistence type="predicted"/>
<comment type="caution">
    <text evidence="3">The sequence shown here is derived from an EMBL/GenBank/DDBJ whole genome shotgun (WGS) entry which is preliminary data.</text>
</comment>
<dbReference type="InterPro" id="IPR005183">
    <property type="entry name" value="DUF305_CopM-like"/>
</dbReference>
<accession>A0A1F6F264</accession>
<feature type="domain" description="DUF305" evidence="2">
    <location>
        <begin position="36"/>
        <end position="119"/>
    </location>
</feature>
<gene>
    <name evidence="3" type="ORF">A3A39_01065</name>
</gene>
<name>A0A1F6F264_9BACT</name>
<feature type="transmembrane region" description="Helical" evidence="1">
    <location>
        <begin position="6"/>
        <end position="26"/>
    </location>
</feature>
<evidence type="ECO:0000313" key="3">
    <source>
        <dbReference type="EMBL" id="OGG79957.1"/>
    </source>
</evidence>
<dbReference type="InterPro" id="IPR012347">
    <property type="entry name" value="Ferritin-like"/>
</dbReference>
<dbReference type="STRING" id="1798512.A3A39_01065"/>
<keyword evidence="1" id="KW-1133">Transmembrane helix</keyword>
<dbReference type="Gene3D" id="1.20.1260.10">
    <property type="match status" value="1"/>
</dbReference>
<organism evidence="3 4">
    <name type="scientific">Candidatus Kaiserbacteria bacterium RIFCSPLOWO2_01_FULL_54_13</name>
    <dbReference type="NCBI Taxonomy" id="1798512"/>
    <lineage>
        <taxon>Bacteria</taxon>
        <taxon>Candidatus Kaiseribacteriota</taxon>
    </lineage>
</organism>
<dbReference type="Proteomes" id="UP000177372">
    <property type="component" value="Unassembled WGS sequence"/>
</dbReference>
<protein>
    <recommendedName>
        <fullName evidence="2">DUF305 domain-containing protein</fullName>
    </recommendedName>
</protein>